<feature type="domain" description="Thioredoxin" evidence="15">
    <location>
        <begin position="376"/>
        <end position="502"/>
    </location>
</feature>
<dbReference type="FunFam" id="3.40.30.10:FF:000042">
    <property type="entry name" value="protein disulfide-isomerase A2"/>
    <property type="match status" value="1"/>
</dbReference>
<evidence type="ECO:0000256" key="1">
    <source>
        <dbReference type="ARBA" id="ARBA00001182"/>
    </source>
</evidence>
<feature type="compositionally biased region" description="Acidic residues" evidence="14">
    <location>
        <begin position="37"/>
        <end position="47"/>
    </location>
</feature>
<dbReference type="GO" id="GO:0034976">
    <property type="term" value="P:response to endoplasmic reticulum stress"/>
    <property type="evidence" value="ECO:0007669"/>
    <property type="project" value="TreeGrafter"/>
</dbReference>
<sequence>MRWYHLFLLCVLSASCTRAEVQDVNSNVTSAESAETSSEEQTSDEITEEDNVLVLNKKNFDKALQDYPFLLVEFYAPWCGHCQELAPKYAKAAEILKNRTTHARLAKVDSTEEQDLAKEFNVNGYPTIKFFKGGNRTDNIDFGGRRDVDGIVKWMLRRLGPLATLLVDVAVAERFASANELTVIAFLQDPDDSDVKLYHEVTENAEDFNFAYTHKEDIFKKFGVTKDTVIFFKNSEEKYQYEVDEEVGLDKDELTRFLMVNSMDLVTEYNESTSERIFAAKIPNHLLLFINKTEQYQLELLENFRNAAPEYKGKLLFILVDSNGPHAGVLQYFGINSTDVPTIRLINIDLVKKYAFSEKKITTEAVKNFVDGVLAGKIKQNLLSEEIPEDWDKKPVKVLVGKNFDDIAYDETKNVFVEFYAPWCSHCKELEPIWEELAEKYKDHENVIIAKIDGTANEIDGLRVRGYPNLRFFPAGPEHKMIEYTKDRTVELFSAFIDSGGVLPKDEATEEPQGGDTKATKEQENADDGGEKAKDEL</sequence>
<dbReference type="GO" id="GO:0003756">
    <property type="term" value="F:protein disulfide isomerase activity"/>
    <property type="evidence" value="ECO:0007669"/>
    <property type="project" value="UniProtKB-EC"/>
</dbReference>
<feature type="disulfide bond" description="Redox-active" evidence="11">
    <location>
        <begin position="79"/>
        <end position="82"/>
    </location>
</feature>
<evidence type="ECO:0000256" key="6">
    <source>
        <dbReference type="ARBA" id="ARBA00022737"/>
    </source>
</evidence>
<dbReference type="PRINTS" id="PR00421">
    <property type="entry name" value="THIOREDOXIN"/>
</dbReference>
<name>A0AAD1SQJ8_PELCU</name>
<comment type="similarity">
    <text evidence="3 12">Belongs to the protein disulfide isomerase family.</text>
</comment>
<dbReference type="InterPro" id="IPR017937">
    <property type="entry name" value="Thioredoxin_CS"/>
</dbReference>
<evidence type="ECO:0000256" key="10">
    <source>
        <dbReference type="ARBA" id="ARBA00023284"/>
    </source>
</evidence>
<evidence type="ECO:0000256" key="8">
    <source>
        <dbReference type="ARBA" id="ARBA00023157"/>
    </source>
</evidence>
<feature type="region of interest" description="Disordered" evidence="14">
    <location>
        <begin position="502"/>
        <end position="537"/>
    </location>
</feature>
<evidence type="ECO:0000256" key="4">
    <source>
        <dbReference type="ARBA" id="ARBA00012723"/>
    </source>
</evidence>
<protein>
    <recommendedName>
        <fullName evidence="4 13">Protein disulfide-isomerase</fullName>
        <ecNumber evidence="4 13">5.3.4.1</ecNumber>
    </recommendedName>
</protein>
<feature type="signal peptide" evidence="13">
    <location>
        <begin position="1"/>
        <end position="19"/>
    </location>
</feature>
<evidence type="ECO:0000256" key="11">
    <source>
        <dbReference type="PIRSR" id="PIRSR605792-51"/>
    </source>
</evidence>
<keyword evidence="5 13" id="KW-0732">Signal</keyword>
<evidence type="ECO:0000256" key="14">
    <source>
        <dbReference type="SAM" id="MobiDB-lite"/>
    </source>
</evidence>
<dbReference type="NCBIfam" id="TIGR01130">
    <property type="entry name" value="ER_PDI_fam"/>
    <property type="match status" value="1"/>
</dbReference>
<comment type="subcellular location">
    <subcellularLocation>
        <location evidence="2">Endoplasmic reticulum lumen</location>
    </subcellularLocation>
</comment>
<dbReference type="Gene3D" id="3.40.30.10">
    <property type="entry name" value="Glutaredoxin"/>
    <property type="match status" value="4"/>
</dbReference>
<dbReference type="GO" id="GO:0005788">
    <property type="term" value="C:endoplasmic reticulum lumen"/>
    <property type="evidence" value="ECO:0007669"/>
    <property type="project" value="UniProtKB-SubCell"/>
</dbReference>
<dbReference type="InterPro" id="IPR036249">
    <property type="entry name" value="Thioredoxin-like_sf"/>
</dbReference>
<organism evidence="16 17">
    <name type="scientific">Pelobates cultripes</name>
    <name type="common">Western spadefoot toad</name>
    <dbReference type="NCBI Taxonomy" id="61616"/>
    <lineage>
        <taxon>Eukaryota</taxon>
        <taxon>Metazoa</taxon>
        <taxon>Chordata</taxon>
        <taxon>Craniata</taxon>
        <taxon>Vertebrata</taxon>
        <taxon>Euteleostomi</taxon>
        <taxon>Amphibia</taxon>
        <taxon>Batrachia</taxon>
        <taxon>Anura</taxon>
        <taxon>Pelobatoidea</taxon>
        <taxon>Pelobatidae</taxon>
        <taxon>Pelobates</taxon>
    </lineage>
</organism>
<dbReference type="AlphaFoldDB" id="A0AAD1SQJ8"/>
<proteinExistence type="inferred from homology"/>
<evidence type="ECO:0000313" key="17">
    <source>
        <dbReference type="Proteomes" id="UP001295444"/>
    </source>
</evidence>
<evidence type="ECO:0000313" key="16">
    <source>
        <dbReference type="EMBL" id="CAH2307775.1"/>
    </source>
</evidence>
<keyword evidence="9 13" id="KW-0413">Isomerase</keyword>
<keyword evidence="17" id="KW-1185">Reference proteome</keyword>
<evidence type="ECO:0000256" key="5">
    <source>
        <dbReference type="ARBA" id="ARBA00022729"/>
    </source>
</evidence>
<dbReference type="GO" id="GO:0006457">
    <property type="term" value="P:protein folding"/>
    <property type="evidence" value="ECO:0007669"/>
    <property type="project" value="TreeGrafter"/>
</dbReference>
<comment type="catalytic activity">
    <reaction evidence="1 13">
        <text>Catalyzes the rearrangement of -S-S- bonds in proteins.</text>
        <dbReference type="EC" id="5.3.4.1"/>
    </reaction>
</comment>
<evidence type="ECO:0000256" key="9">
    <source>
        <dbReference type="ARBA" id="ARBA00023235"/>
    </source>
</evidence>
<dbReference type="InterPro" id="IPR013766">
    <property type="entry name" value="Thioredoxin_domain"/>
</dbReference>
<feature type="chain" id="PRO_5042311424" description="Protein disulfide-isomerase" evidence="13">
    <location>
        <begin position="20"/>
        <end position="537"/>
    </location>
</feature>
<keyword evidence="10 11" id="KW-0676">Redox-active center</keyword>
<dbReference type="InterPro" id="IPR005792">
    <property type="entry name" value="Prot_disulphide_isomerase"/>
</dbReference>
<dbReference type="EMBL" id="OW240918">
    <property type="protein sequence ID" value="CAH2307775.1"/>
    <property type="molecule type" value="Genomic_DNA"/>
</dbReference>
<dbReference type="SUPFAM" id="SSF52833">
    <property type="entry name" value="Thioredoxin-like"/>
    <property type="match status" value="4"/>
</dbReference>
<dbReference type="CDD" id="cd02982">
    <property type="entry name" value="PDI_b'_family"/>
    <property type="match status" value="1"/>
</dbReference>
<dbReference type="EMBL" id="OW240918">
    <property type="protein sequence ID" value="CAH2307776.1"/>
    <property type="molecule type" value="Genomic_DNA"/>
</dbReference>
<dbReference type="NCBIfam" id="TIGR01126">
    <property type="entry name" value="pdi_dom"/>
    <property type="match status" value="1"/>
</dbReference>
<keyword evidence="8 11" id="KW-1015">Disulfide bond</keyword>
<dbReference type="CDD" id="cd02961">
    <property type="entry name" value="PDI_a_family"/>
    <property type="match status" value="1"/>
</dbReference>
<feature type="disulfide bond" description="Redox-active" evidence="11">
    <location>
        <begin position="424"/>
        <end position="427"/>
    </location>
</feature>
<keyword evidence="6" id="KW-0677">Repeat</keyword>
<evidence type="ECO:0000256" key="2">
    <source>
        <dbReference type="ARBA" id="ARBA00004319"/>
    </source>
</evidence>
<dbReference type="FunFam" id="3.40.30.10:FF:000027">
    <property type="entry name" value="protein disulfide-isomerase A2"/>
    <property type="match status" value="1"/>
</dbReference>
<dbReference type="PROSITE" id="PS51257">
    <property type="entry name" value="PROKAR_LIPOPROTEIN"/>
    <property type="match status" value="1"/>
</dbReference>
<gene>
    <name evidence="16" type="ORF">PECUL_23A002575</name>
</gene>
<evidence type="ECO:0000256" key="13">
    <source>
        <dbReference type="RuleBase" id="RU361130"/>
    </source>
</evidence>
<dbReference type="FunFam" id="3.40.30.10:FF:000456">
    <property type="entry name" value="Protein disulfide-isomerase"/>
    <property type="match status" value="1"/>
</dbReference>
<dbReference type="CDD" id="cd02995">
    <property type="entry name" value="PDI_a_PDI_a'_C"/>
    <property type="match status" value="1"/>
</dbReference>
<feature type="region of interest" description="Disordered" evidence="14">
    <location>
        <begin position="28"/>
        <end position="47"/>
    </location>
</feature>
<dbReference type="EC" id="5.3.4.1" evidence="4 13"/>
<keyword evidence="7" id="KW-0256">Endoplasmic reticulum</keyword>
<evidence type="ECO:0000259" key="15">
    <source>
        <dbReference type="PROSITE" id="PS51352"/>
    </source>
</evidence>
<feature type="domain" description="Thioredoxin" evidence="15">
    <location>
        <begin position="28"/>
        <end position="160"/>
    </location>
</feature>
<accession>A0AAD1SQJ8</accession>
<dbReference type="Proteomes" id="UP001295444">
    <property type="component" value="Chromosome 07"/>
</dbReference>
<evidence type="ECO:0000256" key="7">
    <source>
        <dbReference type="ARBA" id="ARBA00022824"/>
    </source>
</evidence>
<dbReference type="InterPro" id="IPR005788">
    <property type="entry name" value="PDI_thioredoxin-like_dom"/>
</dbReference>
<dbReference type="CDD" id="cd02981">
    <property type="entry name" value="PDI_b_family"/>
    <property type="match status" value="1"/>
</dbReference>
<evidence type="ECO:0000256" key="12">
    <source>
        <dbReference type="RuleBase" id="RU004208"/>
    </source>
</evidence>
<reference evidence="16" key="1">
    <citation type="submission" date="2022-03" db="EMBL/GenBank/DDBJ databases">
        <authorList>
            <person name="Alioto T."/>
            <person name="Alioto T."/>
            <person name="Gomez Garrido J."/>
        </authorList>
    </citation>
    <scope>NUCLEOTIDE SEQUENCE</scope>
</reference>
<dbReference type="PROSITE" id="PS00194">
    <property type="entry name" value="THIOREDOXIN_1"/>
    <property type="match status" value="1"/>
</dbReference>
<dbReference type="PROSITE" id="PS51352">
    <property type="entry name" value="THIOREDOXIN_2"/>
    <property type="match status" value="2"/>
</dbReference>
<dbReference type="Pfam" id="PF00085">
    <property type="entry name" value="Thioredoxin"/>
    <property type="match status" value="2"/>
</dbReference>
<feature type="compositionally biased region" description="Basic and acidic residues" evidence="14">
    <location>
        <begin position="518"/>
        <end position="537"/>
    </location>
</feature>
<dbReference type="Pfam" id="PF13848">
    <property type="entry name" value="Thioredoxin_6"/>
    <property type="match status" value="1"/>
</dbReference>
<dbReference type="PANTHER" id="PTHR18929:SF93">
    <property type="entry name" value="PROTEIN DISULFIDE-ISOMERASE A2"/>
    <property type="match status" value="1"/>
</dbReference>
<evidence type="ECO:0000256" key="3">
    <source>
        <dbReference type="ARBA" id="ARBA00006347"/>
    </source>
</evidence>
<dbReference type="PANTHER" id="PTHR18929">
    <property type="entry name" value="PROTEIN DISULFIDE ISOMERASE"/>
    <property type="match status" value="1"/>
</dbReference>